<feature type="region of interest" description="Disordered" evidence="1">
    <location>
        <begin position="253"/>
        <end position="291"/>
    </location>
</feature>
<feature type="transmembrane region" description="Helical" evidence="2">
    <location>
        <begin position="186"/>
        <end position="215"/>
    </location>
</feature>
<evidence type="ECO:0000313" key="3">
    <source>
        <dbReference type="EMBL" id="TEB22974.1"/>
    </source>
</evidence>
<feature type="region of interest" description="Disordered" evidence="1">
    <location>
        <begin position="53"/>
        <end position="72"/>
    </location>
</feature>
<sequence length="332" mass="37296">MSIASAIASLRPRTRIIAVPLSRPRRLPTTPGVSSAPSGLTYYQFQLASRETKRKMREAEEEADKNRPSWIPKGGLARWAQNKAAETWASFGKAQGGWKRRTYDFGERMADRMEFEELALKSIDPSLGPSLSHPASSEMESESSEGKNVRLRIPLYYPKNILSGETVMSELRQYVDHRIPAHRKGFYMWLAIAPLTAPFMIIPIIPNLPFFFCIWRSWSHYRAFRSSQYLQSLLDRKIIVPESSQELDAIYTRHAPNPSPSLSDPITSPPPSDHSLSSGSSPKSSTNSENHELLLIPTAIPEILEKFELEPGATGDLYRALEQARVRTGAGE</sequence>
<keyword evidence="4" id="KW-1185">Reference proteome</keyword>
<dbReference type="GO" id="GO:1902600">
    <property type="term" value="P:proton transmembrane transport"/>
    <property type="evidence" value="ECO:0007669"/>
    <property type="project" value="TreeGrafter"/>
</dbReference>
<protein>
    <recommendedName>
        <fullName evidence="5">Mitochondrial K+-H+ exchange-related-domain-containing protein</fullName>
    </recommendedName>
</protein>
<dbReference type="GO" id="GO:0005743">
    <property type="term" value="C:mitochondrial inner membrane"/>
    <property type="evidence" value="ECO:0007669"/>
    <property type="project" value="TreeGrafter"/>
</dbReference>
<reference evidence="3 4" key="1">
    <citation type="journal article" date="2019" name="Nat. Ecol. Evol.">
        <title>Megaphylogeny resolves global patterns of mushroom evolution.</title>
        <authorList>
            <person name="Varga T."/>
            <person name="Krizsan K."/>
            <person name="Foldi C."/>
            <person name="Dima B."/>
            <person name="Sanchez-Garcia M."/>
            <person name="Sanchez-Ramirez S."/>
            <person name="Szollosi G.J."/>
            <person name="Szarkandi J.G."/>
            <person name="Papp V."/>
            <person name="Albert L."/>
            <person name="Andreopoulos W."/>
            <person name="Angelini C."/>
            <person name="Antonin V."/>
            <person name="Barry K.W."/>
            <person name="Bougher N.L."/>
            <person name="Buchanan P."/>
            <person name="Buyck B."/>
            <person name="Bense V."/>
            <person name="Catcheside P."/>
            <person name="Chovatia M."/>
            <person name="Cooper J."/>
            <person name="Damon W."/>
            <person name="Desjardin D."/>
            <person name="Finy P."/>
            <person name="Geml J."/>
            <person name="Haridas S."/>
            <person name="Hughes K."/>
            <person name="Justo A."/>
            <person name="Karasinski D."/>
            <person name="Kautmanova I."/>
            <person name="Kiss B."/>
            <person name="Kocsube S."/>
            <person name="Kotiranta H."/>
            <person name="LaButti K.M."/>
            <person name="Lechner B.E."/>
            <person name="Liimatainen K."/>
            <person name="Lipzen A."/>
            <person name="Lukacs Z."/>
            <person name="Mihaltcheva S."/>
            <person name="Morgado L.N."/>
            <person name="Niskanen T."/>
            <person name="Noordeloos M.E."/>
            <person name="Ohm R.A."/>
            <person name="Ortiz-Santana B."/>
            <person name="Ovrebo C."/>
            <person name="Racz N."/>
            <person name="Riley R."/>
            <person name="Savchenko A."/>
            <person name="Shiryaev A."/>
            <person name="Soop K."/>
            <person name="Spirin V."/>
            <person name="Szebenyi C."/>
            <person name="Tomsovsky M."/>
            <person name="Tulloss R.E."/>
            <person name="Uehling J."/>
            <person name="Grigoriev I.V."/>
            <person name="Vagvolgyi C."/>
            <person name="Papp T."/>
            <person name="Martin F.M."/>
            <person name="Miettinen O."/>
            <person name="Hibbett D.S."/>
            <person name="Nagy L.G."/>
        </authorList>
    </citation>
    <scope>NUCLEOTIDE SEQUENCE [LARGE SCALE GENOMIC DNA]</scope>
    <source>
        <strain evidence="3 4">FP101781</strain>
    </source>
</reference>
<comment type="caution">
    <text evidence="3">The sequence shown here is derived from an EMBL/GenBank/DDBJ whole genome shotgun (WGS) entry which is preliminary data.</text>
</comment>
<gene>
    <name evidence="3" type="ORF">FA13DRAFT_1670419</name>
</gene>
<evidence type="ECO:0000256" key="1">
    <source>
        <dbReference type="SAM" id="MobiDB-lite"/>
    </source>
</evidence>
<dbReference type="InterPro" id="IPR018786">
    <property type="entry name" value="Mit_KHE1"/>
</dbReference>
<keyword evidence="2" id="KW-1133">Transmembrane helix</keyword>
<dbReference type="Pfam" id="PF10173">
    <property type="entry name" value="Mit_KHE1"/>
    <property type="match status" value="1"/>
</dbReference>
<dbReference type="STRING" id="71717.A0A4Y7SMY7"/>
<dbReference type="GO" id="GO:0006813">
    <property type="term" value="P:potassium ion transport"/>
    <property type="evidence" value="ECO:0007669"/>
    <property type="project" value="TreeGrafter"/>
</dbReference>
<evidence type="ECO:0000256" key="2">
    <source>
        <dbReference type="SAM" id="Phobius"/>
    </source>
</evidence>
<dbReference type="PANTHER" id="PTHR28062:SF1">
    <property type="entry name" value="TRANSMEMBRANE PROTEIN"/>
    <property type="match status" value="1"/>
</dbReference>
<dbReference type="PANTHER" id="PTHR28062">
    <property type="entry name" value="K+-H+ EXCHANGE-LIKE PROTEIN"/>
    <property type="match status" value="1"/>
</dbReference>
<dbReference type="OrthoDB" id="5562676at2759"/>
<dbReference type="Proteomes" id="UP000298030">
    <property type="component" value="Unassembled WGS sequence"/>
</dbReference>
<feature type="compositionally biased region" description="Low complexity" evidence="1">
    <location>
        <begin position="273"/>
        <end position="288"/>
    </location>
</feature>
<dbReference type="EMBL" id="QPFP01000083">
    <property type="protein sequence ID" value="TEB22974.1"/>
    <property type="molecule type" value="Genomic_DNA"/>
</dbReference>
<accession>A0A4Y7SMY7</accession>
<evidence type="ECO:0000313" key="4">
    <source>
        <dbReference type="Proteomes" id="UP000298030"/>
    </source>
</evidence>
<organism evidence="3 4">
    <name type="scientific">Coprinellus micaceus</name>
    <name type="common">Glistening ink-cap mushroom</name>
    <name type="synonym">Coprinus micaceus</name>
    <dbReference type="NCBI Taxonomy" id="71717"/>
    <lineage>
        <taxon>Eukaryota</taxon>
        <taxon>Fungi</taxon>
        <taxon>Dikarya</taxon>
        <taxon>Basidiomycota</taxon>
        <taxon>Agaricomycotina</taxon>
        <taxon>Agaricomycetes</taxon>
        <taxon>Agaricomycetidae</taxon>
        <taxon>Agaricales</taxon>
        <taxon>Agaricineae</taxon>
        <taxon>Psathyrellaceae</taxon>
        <taxon>Coprinellus</taxon>
    </lineage>
</organism>
<keyword evidence="2" id="KW-0812">Transmembrane</keyword>
<keyword evidence="2" id="KW-0472">Membrane</keyword>
<dbReference type="AlphaFoldDB" id="A0A4Y7SMY7"/>
<feature type="non-terminal residue" evidence="3">
    <location>
        <position position="332"/>
    </location>
</feature>
<evidence type="ECO:0008006" key="5">
    <source>
        <dbReference type="Google" id="ProtNLM"/>
    </source>
</evidence>
<proteinExistence type="predicted"/>
<name>A0A4Y7SMY7_COPMI</name>